<dbReference type="InterPro" id="IPR011044">
    <property type="entry name" value="Quino_amine_DH_bsu"/>
</dbReference>
<accession>A0A815QPF3</accession>
<dbReference type="Proteomes" id="UP000681722">
    <property type="component" value="Unassembled WGS sequence"/>
</dbReference>
<dbReference type="EMBL" id="CAJNOQ010020275">
    <property type="protein sequence ID" value="CAF1465924.1"/>
    <property type="molecule type" value="Genomic_DNA"/>
</dbReference>
<keyword evidence="3" id="KW-1185">Reference proteome</keyword>
<reference evidence="1" key="1">
    <citation type="submission" date="2021-02" db="EMBL/GenBank/DDBJ databases">
        <authorList>
            <person name="Nowell W R."/>
        </authorList>
    </citation>
    <scope>NUCLEOTIDE SEQUENCE</scope>
</reference>
<gene>
    <name evidence="1" type="ORF">GPM918_LOCUS35273</name>
    <name evidence="2" type="ORF">SRO942_LOCUS35990</name>
</gene>
<dbReference type="SUPFAM" id="SSF50969">
    <property type="entry name" value="YVTN repeat-like/Quinoprotein amine dehydrogenase"/>
    <property type="match status" value="1"/>
</dbReference>
<sequence>MEWMKKVKMAADRAREEVRDIVAEPKKQLKRITDDVRPRMAEEDFVEYDLNRWMDEIKQLTVDIKAMSSTLVIEGGDECEWKRLLKVRKMEHQSLVSKSPQRSEKGANEEKQLDFNKLKDRSQRQIKVYRSDYAIGASNTNLLCRGDRDTLCLTDRTGHKTNTLWWNGGNIWDICWSSFLDRFLILTKRTLHSLNVQTSEVTQIKQVSDKNRADFYRCTCSNQTTLVCFNKKGSVVEEWDMSGEWKMMRRWQPPVSCQQNEWIGDIRFSIDGSQLGVTVWVDGRYNQFHVRDRSMNILNNITFPSSKSGYRLICLPNGQWLTHEHENKELHIIGRDGKLEQTLTYNTCVWRAALLRRCLVIRTDDNELCFQDL</sequence>
<comment type="caution">
    <text evidence="1">The sequence shown here is derived from an EMBL/GenBank/DDBJ whole genome shotgun (WGS) entry which is preliminary data.</text>
</comment>
<organism evidence="1 3">
    <name type="scientific">Didymodactylos carnosus</name>
    <dbReference type="NCBI Taxonomy" id="1234261"/>
    <lineage>
        <taxon>Eukaryota</taxon>
        <taxon>Metazoa</taxon>
        <taxon>Spiralia</taxon>
        <taxon>Gnathifera</taxon>
        <taxon>Rotifera</taxon>
        <taxon>Eurotatoria</taxon>
        <taxon>Bdelloidea</taxon>
        <taxon>Philodinida</taxon>
        <taxon>Philodinidae</taxon>
        <taxon>Didymodactylos</taxon>
    </lineage>
</organism>
<dbReference type="AlphaFoldDB" id="A0A815QPF3"/>
<protein>
    <submittedName>
        <fullName evidence="1">Uncharacterized protein</fullName>
    </submittedName>
</protein>
<evidence type="ECO:0000313" key="1">
    <source>
        <dbReference type="EMBL" id="CAF1465924.1"/>
    </source>
</evidence>
<name>A0A815QPF3_9BILA</name>
<dbReference type="Proteomes" id="UP000663829">
    <property type="component" value="Unassembled WGS sequence"/>
</dbReference>
<proteinExistence type="predicted"/>
<evidence type="ECO:0000313" key="3">
    <source>
        <dbReference type="Proteomes" id="UP000663829"/>
    </source>
</evidence>
<dbReference type="EMBL" id="CAJOBC010085739">
    <property type="protein sequence ID" value="CAF4335076.1"/>
    <property type="molecule type" value="Genomic_DNA"/>
</dbReference>
<dbReference type="InterPro" id="IPR015943">
    <property type="entry name" value="WD40/YVTN_repeat-like_dom_sf"/>
</dbReference>
<evidence type="ECO:0000313" key="2">
    <source>
        <dbReference type="EMBL" id="CAF4335076.1"/>
    </source>
</evidence>
<dbReference type="Gene3D" id="2.130.10.10">
    <property type="entry name" value="YVTN repeat-like/Quinoprotein amine dehydrogenase"/>
    <property type="match status" value="1"/>
</dbReference>
<dbReference type="OrthoDB" id="9996517at2759"/>